<gene>
    <name evidence="3" type="ORF">B6U37_04745</name>
</gene>
<evidence type="ECO:0000256" key="1">
    <source>
        <dbReference type="ARBA" id="ARBA00003238"/>
    </source>
</evidence>
<reference evidence="3 4" key="1">
    <citation type="submission" date="2017-03" db="EMBL/GenBank/DDBJ databases">
        <title>Phylogenomics and comparative genomics of Lactobacillus salivarius, a mammalian gut commensal.</title>
        <authorList>
            <person name="Harris H.M."/>
        </authorList>
    </citation>
    <scope>NUCLEOTIDE SEQUENCE [LARGE SCALE GENOMIC DNA]</scope>
    <source>
        <strain evidence="3 4">AH4231</strain>
    </source>
</reference>
<dbReference type="GO" id="GO:0008289">
    <property type="term" value="F:lipid binding"/>
    <property type="evidence" value="ECO:0007669"/>
    <property type="project" value="UniProtKB-KW"/>
</dbReference>
<dbReference type="Proteomes" id="UP000192353">
    <property type="component" value="Unassembled WGS sequence"/>
</dbReference>
<protein>
    <submittedName>
        <fullName evidence="3">Fatty acid-binding protein DegV</fullName>
    </submittedName>
</protein>
<name>A0A1V9T3G7_9LACO</name>
<dbReference type="AlphaFoldDB" id="A0A1V9T3G7"/>
<proteinExistence type="predicted"/>
<dbReference type="InterPro" id="IPR043168">
    <property type="entry name" value="DegV_C"/>
</dbReference>
<accession>A0A1V9T3G7</accession>
<dbReference type="Gene3D" id="3.40.50.10170">
    <property type="match status" value="1"/>
</dbReference>
<dbReference type="PANTHER" id="PTHR33434:SF2">
    <property type="entry name" value="FATTY ACID-BINDING PROTEIN TM_1468"/>
    <property type="match status" value="1"/>
</dbReference>
<evidence type="ECO:0000313" key="4">
    <source>
        <dbReference type="Proteomes" id="UP000192353"/>
    </source>
</evidence>
<keyword evidence="2" id="KW-0446">Lipid-binding</keyword>
<evidence type="ECO:0000313" key="3">
    <source>
        <dbReference type="EMBL" id="OQR25414.1"/>
    </source>
</evidence>
<dbReference type="NCBIfam" id="TIGR00762">
    <property type="entry name" value="DegV"/>
    <property type="match status" value="1"/>
</dbReference>
<dbReference type="InterPro" id="IPR050270">
    <property type="entry name" value="DegV_domain_contain"/>
</dbReference>
<sequence>MNIIYGMIINVIIKKVGVHFMKIAVVTDSTAYLEPEVAEQYGIKVVPIPFIIDNKVYNEGIDITTEEFYSKLKTSESFPSTSQPAIGELINLYTSLGNEGYDAVISIHLAGTISGLVQTIENIREQVTNIDVIPFDSKITVRLMGNLAIAAAKMAQAGKDVDEIISTLESLRSTIKEYFVVDDLQNLVRGGRLSNASAFIGSVLKIKPILTFDDESDKIVAFDKVRSTKRALKRVEDLFEENIKDRSYPLRLIVFHANNEEMAMEWKSKLQEKYPNYPIDVSYFGPVIGTHLGEKALALGWMKDIEKLDF</sequence>
<comment type="function">
    <text evidence="1">May bind long-chain fatty acids, such as palmitate, and may play a role in lipid transport or fatty acid metabolism.</text>
</comment>
<dbReference type="InterPro" id="IPR003797">
    <property type="entry name" value="DegV"/>
</dbReference>
<evidence type="ECO:0000256" key="2">
    <source>
        <dbReference type="ARBA" id="ARBA00023121"/>
    </source>
</evidence>
<dbReference type="EMBL" id="NBEY01000040">
    <property type="protein sequence ID" value="OQR25414.1"/>
    <property type="molecule type" value="Genomic_DNA"/>
</dbReference>
<dbReference type="PANTHER" id="PTHR33434">
    <property type="entry name" value="DEGV DOMAIN-CONTAINING PROTEIN DR_1986-RELATED"/>
    <property type="match status" value="1"/>
</dbReference>
<dbReference type="SUPFAM" id="SSF82549">
    <property type="entry name" value="DAK1/DegV-like"/>
    <property type="match status" value="1"/>
</dbReference>
<dbReference type="Gene3D" id="3.30.1180.10">
    <property type="match status" value="1"/>
</dbReference>
<dbReference type="PROSITE" id="PS51482">
    <property type="entry name" value="DEGV"/>
    <property type="match status" value="1"/>
</dbReference>
<dbReference type="Pfam" id="PF02645">
    <property type="entry name" value="DegV"/>
    <property type="match status" value="1"/>
</dbReference>
<comment type="caution">
    <text evidence="3">The sequence shown here is derived from an EMBL/GenBank/DDBJ whole genome shotgun (WGS) entry which is preliminary data.</text>
</comment>
<organism evidence="3 4">
    <name type="scientific">Ligilactobacillus salivarius</name>
    <dbReference type="NCBI Taxonomy" id="1624"/>
    <lineage>
        <taxon>Bacteria</taxon>
        <taxon>Bacillati</taxon>
        <taxon>Bacillota</taxon>
        <taxon>Bacilli</taxon>
        <taxon>Lactobacillales</taxon>
        <taxon>Lactobacillaceae</taxon>
        <taxon>Ligilactobacillus</taxon>
    </lineage>
</organism>